<evidence type="ECO:0000256" key="1">
    <source>
        <dbReference type="ARBA" id="ARBA00023235"/>
    </source>
</evidence>
<dbReference type="GO" id="GO:0006635">
    <property type="term" value="P:fatty acid beta-oxidation"/>
    <property type="evidence" value="ECO:0007669"/>
    <property type="project" value="TreeGrafter"/>
</dbReference>
<evidence type="ECO:0000313" key="5">
    <source>
        <dbReference type="Proteomes" id="UP000585474"/>
    </source>
</evidence>
<evidence type="ECO:0000256" key="3">
    <source>
        <dbReference type="ARBA" id="ARBA00023268"/>
    </source>
</evidence>
<dbReference type="GO" id="GO:0016829">
    <property type="term" value="F:lyase activity"/>
    <property type="evidence" value="ECO:0007669"/>
    <property type="project" value="UniProtKB-KW"/>
</dbReference>
<dbReference type="AlphaFoldDB" id="A0A7J0FNT3"/>
<keyword evidence="2" id="KW-0456">Lyase</keyword>
<dbReference type="EMBL" id="BJWL01000014">
    <property type="protein sequence ID" value="GFZ00372.1"/>
    <property type="molecule type" value="Genomic_DNA"/>
</dbReference>
<proteinExistence type="predicted"/>
<dbReference type="Proteomes" id="UP000585474">
    <property type="component" value="Unassembled WGS sequence"/>
</dbReference>
<organism evidence="4 5">
    <name type="scientific">Actinidia rufa</name>
    <dbReference type="NCBI Taxonomy" id="165716"/>
    <lineage>
        <taxon>Eukaryota</taxon>
        <taxon>Viridiplantae</taxon>
        <taxon>Streptophyta</taxon>
        <taxon>Embryophyta</taxon>
        <taxon>Tracheophyta</taxon>
        <taxon>Spermatophyta</taxon>
        <taxon>Magnoliopsida</taxon>
        <taxon>eudicotyledons</taxon>
        <taxon>Gunneridae</taxon>
        <taxon>Pentapetalae</taxon>
        <taxon>asterids</taxon>
        <taxon>Ericales</taxon>
        <taxon>Actinidiaceae</taxon>
        <taxon>Actinidia</taxon>
    </lineage>
</organism>
<dbReference type="GO" id="GO:0003857">
    <property type="term" value="F:(3S)-3-hydroxyacyl-CoA dehydrogenase (NAD+) activity"/>
    <property type="evidence" value="ECO:0007669"/>
    <property type="project" value="TreeGrafter"/>
</dbReference>
<dbReference type="GO" id="GO:0005777">
    <property type="term" value="C:peroxisome"/>
    <property type="evidence" value="ECO:0007669"/>
    <property type="project" value="TreeGrafter"/>
</dbReference>
<dbReference type="SUPFAM" id="SSF52096">
    <property type="entry name" value="ClpP/crotonase"/>
    <property type="match status" value="1"/>
</dbReference>
<dbReference type="InterPro" id="IPR029045">
    <property type="entry name" value="ClpP/crotonase-like_dom_sf"/>
</dbReference>
<protein>
    <submittedName>
        <fullName evidence="4">Plant neutral invertase family protein</fullName>
    </submittedName>
</protein>
<gene>
    <name evidence="4" type="ORF">Acr_14g0000080</name>
</gene>
<sequence>MIPHPVEIPVTMLQGPHSRTTGPKGKIAFLVCFVTPSCGLNLVPAPKPGFISVEILTYASKAARKPSVSAIDGIVLGGGLEVAMIYPSSAHISRCEFQLGIISGVGGIPPCLNTFMITSKTARKRAPNLEHPLDCIDVVEEGTVCVPVLGCGRKLKLSKDFYIQILARAWSTSSLLNVKP</sequence>
<accession>A0A7J0FNT3</accession>
<dbReference type="GO" id="GO:0016853">
    <property type="term" value="F:isomerase activity"/>
    <property type="evidence" value="ECO:0007669"/>
    <property type="project" value="UniProtKB-KW"/>
</dbReference>
<keyword evidence="3" id="KW-0511">Multifunctional enzyme</keyword>
<evidence type="ECO:0000313" key="4">
    <source>
        <dbReference type="EMBL" id="GFZ00372.1"/>
    </source>
</evidence>
<dbReference type="PANTHER" id="PTHR23309">
    <property type="entry name" value="3-HYDROXYACYL-COA DEHYROGENASE"/>
    <property type="match status" value="1"/>
</dbReference>
<name>A0A7J0FNT3_9ERIC</name>
<dbReference type="OrthoDB" id="2018133at2759"/>
<dbReference type="Gene3D" id="3.90.226.10">
    <property type="entry name" value="2-enoyl-CoA Hydratase, Chain A, domain 1"/>
    <property type="match status" value="1"/>
</dbReference>
<keyword evidence="5" id="KW-1185">Reference proteome</keyword>
<keyword evidence="1" id="KW-0413">Isomerase</keyword>
<comment type="caution">
    <text evidence="4">The sequence shown here is derived from an EMBL/GenBank/DDBJ whole genome shotgun (WGS) entry which is preliminary data.</text>
</comment>
<evidence type="ECO:0000256" key="2">
    <source>
        <dbReference type="ARBA" id="ARBA00023239"/>
    </source>
</evidence>
<reference evidence="4 5" key="1">
    <citation type="submission" date="2019-07" db="EMBL/GenBank/DDBJ databases">
        <title>De Novo Assembly of kiwifruit Actinidia rufa.</title>
        <authorList>
            <person name="Sugita-Konishi S."/>
            <person name="Sato K."/>
            <person name="Mori E."/>
            <person name="Abe Y."/>
            <person name="Kisaki G."/>
            <person name="Hamano K."/>
            <person name="Suezawa K."/>
            <person name="Otani M."/>
            <person name="Fukuda T."/>
            <person name="Manabe T."/>
            <person name="Gomi K."/>
            <person name="Tabuchi M."/>
            <person name="Akimitsu K."/>
            <person name="Kataoka I."/>
        </authorList>
    </citation>
    <scope>NUCLEOTIDE SEQUENCE [LARGE SCALE GENOMIC DNA]</scope>
    <source>
        <strain evidence="5">cv. Fuchu</strain>
    </source>
</reference>
<dbReference type="PANTHER" id="PTHR23309:SF9">
    <property type="entry name" value="PEROXISOMAL FATTY ACID BETA-OXIDATION MULTIFUNCTIONAL PROTEIN MFP2"/>
    <property type="match status" value="1"/>
</dbReference>